<evidence type="ECO:0000313" key="1">
    <source>
        <dbReference type="EMBL" id="CCI14126.1"/>
    </source>
</evidence>
<dbReference type="AlphaFoldDB" id="I4GWF2"/>
<gene>
    <name evidence="1" type="ORF">MICAE_2390001</name>
</gene>
<dbReference type="HOGENOM" id="CLU_2369670_0_0_3"/>
<protein>
    <submittedName>
        <fullName evidence="1">Uncharacterized protein</fullName>
    </submittedName>
</protein>
<organism evidence="1 2">
    <name type="scientific">Microcystis aeruginosa PCC 9806</name>
    <dbReference type="NCBI Taxonomy" id="1160282"/>
    <lineage>
        <taxon>Bacteria</taxon>
        <taxon>Bacillati</taxon>
        <taxon>Cyanobacteriota</taxon>
        <taxon>Cyanophyceae</taxon>
        <taxon>Oscillatoriophycideae</taxon>
        <taxon>Chroococcales</taxon>
        <taxon>Microcystaceae</taxon>
        <taxon>Microcystis</taxon>
    </lineage>
</organism>
<sequence length="95" mass="10893">MIGERIEHLWWELKSLVKKLAPKTEEALKGIVISIKIENINPRVHKGFVGLECIRLIRNDYILNLGLMLVSEEHLRNYSALPGLVGKMYSKIHSS</sequence>
<evidence type="ECO:0000313" key="2">
    <source>
        <dbReference type="Proteomes" id="UP000003273"/>
    </source>
</evidence>
<reference evidence="1 2" key="1">
    <citation type="submission" date="2012-04" db="EMBL/GenBank/DDBJ databases">
        <authorList>
            <person name="Genoscope - CEA"/>
        </authorList>
    </citation>
    <scope>NUCLEOTIDE SEQUENCE [LARGE SCALE GENOMIC DNA]</scope>
    <source>
        <strain evidence="1 2">9806</strain>
    </source>
</reference>
<comment type="caution">
    <text evidence="1">The sequence shown here is derived from an EMBL/GenBank/DDBJ whole genome shotgun (WGS) entry which is preliminary data.</text>
</comment>
<accession>I4GWF2</accession>
<name>I4GWF2_MICAE</name>
<dbReference type="Proteomes" id="UP000003273">
    <property type="component" value="Unassembled WGS sequence"/>
</dbReference>
<proteinExistence type="predicted"/>
<dbReference type="EMBL" id="CAIL01000156">
    <property type="protein sequence ID" value="CCI14126.1"/>
    <property type="molecule type" value="Genomic_DNA"/>
</dbReference>